<keyword evidence="1" id="KW-0812">Transmembrane</keyword>
<keyword evidence="3" id="KW-1185">Reference proteome</keyword>
<feature type="transmembrane region" description="Helical" evidence="1">
    <location>
        <begin position="81"/>
        <end position="99"/>
    </location>
</feature>
<keyword evidence="1" id="KW-1133">Transmembrane helix</keyword>
<organism evidence="2 3">
    <name type="scientific">Nonomuraea muscovyensis</name>
    <dbReference type="NCBI Taxonomy" id="1124761"/>
    <lineage>
        <taxon>Bacteria</taxon>
        <taxon>Bacillati</taxon>
        <taxon>Actinomycetota</taxon>
        <taxon>Actinomycetes</taxon>
        <taxon>Streptosporangiales</taxon>
        <taxon>Streptosporangiaceae</taxon>
        <taxon>Nonomuraea</taxon>
    </lineage>
</organism>
<feature type="transmembrane region" description="Helical" evidence="1">
    <location>
        <begin position="55"/>
        <end position="74"/>
    </location>
</feature>
<feature type="transmembrane region" description="Helical" evidence="1">
    <location>
        <begin position="21"/>
        <end position="43"/>
    </location>
</feature>
<dbReference type="EMBL" id="JACHJB010000001">
    <property type="protein sequence ID" value="MBB6344925.1"/>
    <property type="molecule type" value="Genomic_DNA"/>
</dbReference>
<proteinExistence type="predicted"/>
<keyword evidence="1" id="KW-0472">Membrane</keyword>
<evidence type="ECO:0008006" key="4">
    <source>
        <dbReference type="Google" id="ProtNLM"/>
    </source>
</evidence>
<reference evidence="2 3" key="1">
    <citation type="submission" date="2020-08" db="EMBL/GenBank/DDBJ databases">
        <title>Sequencing the genomes of 1000 actinobacteria strains.</title>
        <authorList>
            <person name="Klenk H.-P."/>
        </authorList>
    </citation>
    <scope>NUCLEOTIDE SEQUENCE [LARGE SCALE GENOMIC DNA]</scope>
    <source>
        <strain evidence="2 3">DSM 45913</strain>
    </source>
</reference>
<dbReference type="Proteomes" id="UP000583800">
    <property type="component" value="Unassembled WGS sequence"/>
</dbReference>
<accession>A0A7X0BZY3</accession>
<dbReference type="RefSeq" id="WP_185082960.1">
    <property type="nucleotide sequence ID" value="NZ_JACHJB010000001.1"/>
</dbReference>
<feature type="transmembrane region" description="Helical" evidence="1">
    <location>
        <begin position="114"/>
        <end position="132"/>
    </location>
</feature>
<name>A0A7X0BZY3_9ACTN</name>
<evidence type="ECO:0000256" key="1">
    <source>
        <dbReference type="SAM" id="Phobius"/>
    </source>
</evidence>
<gene>
    <name evidence="2" type="ORF">FHU36_001434</name>
</gene>
<sequence>MEDPSLSGVSPSGVERRGRGASALGGAAYGMLFMLGVVMGIVGGFTQAAWQLGPVPASAVAWVLALFGVCLGAGRMMRAKSGAVAAAAGWLLVSMPFSLELSQGDLVIASGTAGYVYLYGGMVALVAAFLMAPSAPSSGSWLLHGQLPRNPT</sequence>
<evidence type="ECO:0000313" key="3">
    <source>
        <dbReference type="Proteomes" id="UP000583800"/>
    </source>
</evidence>
<evidence type="ECO:0000313" key="2">
    <source>
        <dbReference type="EMBL" id="MBB6344925.1"/>
    </source>
</evidence>
<comment type="caution">
    <text evidence="2">The sequence shown here is derived from an EMBL/GenBank/DDBJ whole genome shotgun (WGS) entry which is preliminary data.</text>
</comment>
<dbReference type="InterPro" id="IPR046095">
    <property type="entry name" value="DUF6113"/>
</dbReference>
<dbReference type="Pfam" id="PF19608">
    <property type="entry name" value="DUF6113"/>
    <property type="match status" value="1"/>
</dbReference>
<protein>
    <recommendedName>
        <fullName evidence="4">Integral membrane protein</fullName>
    </recommendedName>
</protein>
<dbReference type="AlphaFoldDB" id="A0A7X0BZY3"/>